<keyword evidence="2" id="KW-1185">Reference proteome</keyword>
<gene>
    <name evidence="1" type="ORF">V9T40_004233</name>
</gene>
<protein>
    <submittedName>
        <fullName evidence="1">Uncharacterized protein</fullName>
    </submittedName>
</protein>
<organism evidence="1 2">
    <name type="scientific">Parthenolecanium corni</name>
    <dbReference type="NCBI Taxonomy" id="536013"/>
    <lineage>
        <taxon>Eukaryota</taxon>
        <taxon>Metazoa</taxon>
        <taxon>Ecdysozoa</taxon>
        <taxon>Arthropoda</taxon>
        <taxon>Hexapoda</taxon>
        <taxon>Insecta</taxon>
        <taxon>Pterygota</taxon>
        <taxon>Neoptera</taxon>
        <taxon>Paraneoptera</taxon>
        <taxon>Hemiptera</taxon>
        <taxon>Sternorrhyncha</taxon>
        <taxon>Coccoidea</taxon>
        <taxon>Coccidae</taxon>
        <taxon>Parthenolecanium</taxon>
    </lineage>
</organism>
<evidence type="ECO:0000313" key="1">
    <source>
        <dbReference type="EMBL" id="KAK7603960.1"/>
    </source>
</evidence>
<name>A0AAN9TRP4_9HEMI</name>
<proteinExistence type="predicted"/>
<accession>A0AAN9TRP4</accession>
<sequence>MRNHENAVKELPDSFLNIAFHTANPFTFLSDRINDEQIKGKGFGEQQQHHVSTRHYSAFCKLDSVAQKNKEIKKKTQETPA</sequence>
<dbReference type="EMBL" id="JBBCAQ010000004">
    <property type="protein sequence ID" value="KAK7603960.1"/>
    <property type="molecule type" value="Genomic_DNA"/>
</dbReference>
<dbReference type="Proteomes" id="UP001367676">
    <property type="component" value="Unassembled WGS sequence"/>
</dbReference>
<evidence type="ECO:0000313" key="2">
    <source>
        <dbReference type="Proteomes" id="UP001367676"/>
    </source>
</evidence>
<dbReference type="AlphaFoldDB" id="A0AAN9TRP4"/>
<comment type="caution">
    <text evidence="1">The sequence shown here is derived from an EMBL/GenBank/DDBJ whole genome shotgun (WGS) entry which is preliminary data.</text>
</comment>
<reference evidence="1 2" key="1">
    <citation type="submission" date="2024-03" db="EMBL/GenBank/DDBJ databases">
        <title>Adaptation during the transition from Ophiocordyceps entomopathogen to insect associate is accompanied by gene loss and intensified selection.</title>
        <authorList>
            <person name="Ward C.M."/>
            <person name="Onetto C.A."/>
            <person name="Borneman A.R."/>
        </authorList>
    </citation>
    <scope>NUCLEOTIDE SEQUENCE [LARGE SCALE GENOMIC DNA]</scope>
    <source>
        <strain evidence="1">AWRI1</strain>
        <tissue evidence="1">Single Adult Female</tissue>
    </source>
</reference>